<reference evidence="2" key="1">
    <citation type="journal article" date="2020" name="mSystems">
        <title>Genome- and Community-Level Interaction Insights into Carbon Utilization and Element Cycling Functions of Hydrothermarchaeota in Hydrothermal Sediment.</title>
        <authorList>
            <person name="Zhou Z."/>
            <person name="Liu Y."/>
            <person name="Xu W."/>
            <person name="Pan J."/>
            <person name="Luo Z.H."/>
            <person name="Li M."/>
        </authorList>
    </citation>
    <scope>NUCLEOTIDE SEQUENCE [LARGE SCALE GENOMIC DNA]</scope>
    <source>
        <strain evidence="2">SpSt-87</strain>
    </source>
</reference>
<name>A0A7C3RE95_ARCFL</name>
<evidence type="ECO:0000259" key="1">
    <source>
        <dbReference type="Pfam" id="PF00561"/>
    </source>
</evidence>
<dbReference type="PANTHER" id="PTHR36837:SF2">
    <property type="entry name" value="POLY(3-HYDROXYALKANOATE) POLYMERASE SUBUNIT PHAC"/>
    <property type="match status" value="1"/>
</dbReference>
<dbReference type="PANTHER" id="PTHR36837">
    <property type="entry name" value="POLY(3-HYDROXYALKANOATE) POLYMERASE SUBUNIT PHAC"/>
    <property type="match status" value="1"/>
</dbReference>
<feature type="domain" description="AB hydrolase-1" evidence="1">
    <location>
        <begin position="72"/>
        <end position="320"/>
    </location>
</feature>
<evidence type="ECO:0000313" key="2">
    <source>
        <dbReference type="EMBL" id="HFW32941.1"/>
    </source>
</evidence>
<gene>
    <name evidence="2" type="ORF">ENW66_08360</name>
</gene>
<dbReference type="Pfam" id="PF00561">
    <property type="entry name" value="Abhydrolase_1"/>
    <property type="match status" value="1"/>
</dbReference>
<organism evidence="2">
    <name type="scientific">Archaeoglobus fulgidus</name>
    <dbReference type="NCBI Taxonomy" id="2234"/>
    <lineage>
        <taxon>Archaea</taxon>
        <taxon>Methanobacteriati</taxon>
        <taxon>Methanobacteriota</taxon>
        <taxon>Archaeoglobi</taxon>
        <taxon>Archaeoglobales</taxon>
        <taxon>Archaeoglobaceae</taxon>
        <taxon>Archaeoglobus</taxon>
    </lineage>
</organism>
<dbReference type="InterPro" id="IPR051321">
    <property type="entry name" value="PHA/PHB_synthase"/>
</dbReference>
<protein>
    <submittedName>
        <fullName evidence="2">Alpha/beta fold hydrolase</fullName>
    </submittedName>
</protein>
<accession>A0A7C3RE95</accession>
<dbReference type="InterPro" id="IPR000073">
    <property type="entry name" value="AB_hydrolase_1"/>
</dbReference>
<sequence>MFHEVLRNYRRFLKLSEWFLKNNQFLPISEDKPYLIPDVKIGVTPRIEISSDDGVKLFRYEPRTDKQYEIPLLIVYALINKPYILDLTPERSVIRKLLDAGFNVYLLRWGDATIADQFSLDSYIDIFLYDFVEDVKSDANSDKVSILGYCMGGGLSAIYTALYPENVRNIIFLASTLYFDKKMGGLVNLSDKRFFNPEEVVAAFGYVPSWFLTERFKILEPWDNYIGKYINMFLNAEDEAFLDDFFRMERWIHDGVNVAPGAYVRYIKELYQNNALAEGRLYIKGKRVDPGRITMPAAGIVGLRDHLAPPDNTLKFLDCIGSKDKAVFKADVGHVGLVVSRKGMALWDDVAKWLAQRSGELKKTRQI</sequence>
<dbReference type="InterPro" id="IPR029058">
    <property type="entry name" value="AB_hydrolase_fold"/>
</dbReference>
<dbReference type="AlphaFoldDB" id="A0A7C3RE95"/>
<keyword evidence="2" id="KW-0378">Hydrolase</keyword>
<dbReference type="EMBL" id="DTLB01000049">
    <property type="protein sequence ID" value="HFW32941.1"/>
    <property type="molecule type" value="Genomic_DNA"/>
</dbReference>
<dbReference type="GO" id="GO:0016787">
    <property type="term" value="F:hydrolase activity"/>
    <property type="evidence" value="ECO:0007669"/>
    <property type="project" value="UniProtKB-KW"/>
</dbReference>
<dbReference type="Gene3D" id="3.40.50.1820">
    <property type="entry name" value="alpha/beta hydrolase"/>
    <property type="match status" value="1"/>
</dbReference>
<comment type="caution">
    <text evidence="2">The sequence shown here is derived from an EMBL/GenBank/DDBJ whole genome shotgun (WGS) entry which is preliminary data.</text>
</comment>
<proteinExistence type="predicted"/>
<dbReference type="SUPFAM" id="SSF53474">
    <property type="entry name" value="alpha/beta-Hydrolases"/>
    <property type="match status" value="1"/>
</dbReference>